<dbReference type="GeneID" id="95451851"/>
<dbReference type="EMBL" id="SRRT01000013">
    <property type="protein sequence ID" value="TGN72217.1"/>
    <property type="molecule type" value="Genomic_DNA"/>
</dbReference>
<dbReference type="RefSeq" id="WP_135788863.1">
    <property type="nucleotide sequence ID" value="NZ_SRRT01000013.1"/>
</dbReference>
<dbReference type="PANTHER" id="PTHR30448">
    <property type="entry name" value="RNASE ADAPTER PROTEIN RAPZ"/>
    <property type="match status" value="1"/>
</dbReference>
<organism evidence="2 3">
    <name type="scientific">Streptomyces bauhiniae</name>
    <dbReference type="NCBI Taxonomy" id="2340725"/>
    <lineage>
        <taxon>Bacteria</taxon>
        <taxon>Bacillati</taxon>
        <taxon>Actinomycetota</taxon>
        <taxon>Actinomycetes</taxon>
        <taxon>Kitasatosporales</taxon>
        <taxon>Streptomycetaceae</taxon>
        <taxon>Streptomyces</taxon>
    </lineage>
</organism>
<dbReference type="PANTHER" id="PTHR30448:SF0">
    <property type="entry name" value="RNASE ADAPTER PROTEIN RAPZ"/>
    <property type="match status" value="1"/>
</dbReference>
<evidence type="ECO:0000313" key="3">
    <source>
        <dbReference type="Proteomes" id="UP000298159"/>
    </source>
</evidence>
<dbReference type="InterPro" id="IPR053931">
    <property type="entry name" value="RapZ_C"/>
</dbReference>
<keyword evidence="3" id="KW-1185">Reference proteome</keyword>
<reference evidence="2 3" key="1">
    <citation type="submission" date="2019-04" db="EMBL/GenBank/DDBJ databases">
        <title>Streptomyces sp. nov. Bv016 isolated from bark of Buahinia variegata.</title>
        <authorList>
            <person name="Kanchanasin P."/>
            <person name="Tanasupawat S."/>
            <person name="Yuki M."/>
            <person name="Kudo T."/>
        </authorList>
    </citation>
    <scope>NUCLEOTIDE SEQUENCE [LARGE SCALE GENOMIC DNA]</scope>
    <source>
        <strain evidence="2 3">Bv016</strain>
    </source>
</reference>
<feature type="domain" description="RapZ C-terminal" evidence="1">
    <location>
        <begin position="2"/>
        <end position="116"/>
    </location>
</feature>
<proteinExistence type="predicted"/>
<evidence type="ECO:0000313" key="2">
    <source>
        <dbReference type="EMBL" id="TGN72217.1"/>
    </source>
</evidence>
<dbReference type="AlphaFoldDB" id="A0A4Z1CTL3"/>
<dbReference type="Pfam" id="PF22740">
    <property type="entry name" value="PapZ_C"/>
    <property type="match status" value="1"/>
</dbReference>
<protein>
    <recommendedName>
        <fullName evidence="1">RapZ C-terminal domain-containing protein</fullName>
    </recommendedName>
</protein>
<comment type="caution">
    <text evidence="2">The sequence shown here is derived from an EMBL/GenBank/DDBJ whole genome shotgun (WGS) entry which is preliminary data.</text>
</comment>
<dbReference type="GO" id="GO:0005524">
    <property type="term" value="F:ATP binding"/>
    <property type="evidence" value="ECO:0007669"/>
    <property type="project" value="InterPro"/>
</dbReference>
<evidence type="ECO:0000259" key="1">
    <source>
        <dbReference type="Pfam" id="PF22740"/>
    </source>
</evidence>
<name>A0A4Z1CTL3_9ACTN</name>
<dbReference type="Proteomes" id="UP000298159">
    <property type="component" value="Unassembled WGS sequence"/>
</dbReference>
<accession>A0A4Z1CTL3</accession>
<dbReference type="InterPro" id="IPR005337">
    <property type="entry name" value="RapZ-like"/>
</dbReference>
<gene>
    <name evidence="2" type="ORF">E5083_30225</name>
</gene>
<sequence length="130" mass="14132">MIRVVSFGYGHGQPPAAEATYDLRDLLRNPFHDPALKHLTGLDAAVYEHVMNTRGARELAQAAAYLAVGLNESTGADITVAFGCVGGRHRSVGLARRAAEIAELTNRTVLIEHRDVDKPLLPAGLHRRTR</sequence>